<accession>H6UP34</accession>
<evidence type="ECO:0000256" key="1">
    <source>
        <dbReference type="SAM" id="MobiDB-lite"/>
    </source>
</evidence>
<dbReference type="GO" id="GO:0016042">
    <property type="term" value="P:lipid catabolic process"/>
    <property type="evidence" value="ECO:0007669"/>
    <property type="project" value="InterPro"/>
</dbReference>
<dbReference type="PIRSF" id="PIRSF029171">
    <property type="entry name" value="Esterase_LipA"/>
    <property type="match status" value="1"/>
</dbReference>
<evidence type="ECO:0000256" key="2">
    <source>
        <dbReference type="SAM" id="SignalP"/>
    </source>
</evidence>
<protein>
    <recommendedName>
        <fullName evidence="4">Lipase</fullName>
    </recommendedName>
</protein>
<dbReference type="InterPro" id="IPR029058">
    <property type="entry name" value="AB_hydrolase_fold"/>
</dbReference>
<feature type="chain" id="PRO_5039573721" description="Lipase" evidence="2">
    <location>
        <begin position="27"/>
        <end position="428"/>
    </location>
</feature>
<reference evidence="3" key="1">
    <citation type="journal article" date="2012" name="Appl. Environ. Microbiol.">
        <title>Identification of the Herboxidiene Biosynthetic Gene Cluster in Streptomyces chromofuscus ATCC 49982.</title>
        <authorList>
            <person name="Shao L."/>
            <person name="Zi J."/>
            <person name="Zeng J."/>
            <person name="Zhan J."/>
        </authorList>
    </citation>
    <scope>NUCLEOTIDE SEQUENCE</scope>
    <source>
        <strain evidence="3">A7847</strain>
    </source>
</reference>
<feature type="signal peptide" evidence="2">
    <location>
        <begin position="1"/>
        <end position="26"/>
    </location>
</feature>
<dbReference type="Gene3D" id="1.10.260.160">
    <property type="match status" value="1"/>
</dbReference>
<sequence>MSTRRRTHVRALVSGLIALGVTAPLAAPATAAPATAAPPHHRPAGAGAVLAVEEEATLSAATVAETLEKAGIDSSRVRYDVTWYRVLYRTTDSDGAPVVASQLVVLPGNQVRTLPVVSWLHGTTVYKGDVASVNPNSSDRRAALFFASTGRAVSAPDYVGLGRGEGIHPYGDPGATVSASVDALRAARSLAHRKGRELDREVQISGFSQGGPAAMMVGRALQREGADRYFRPSALATVGGPFHLSAFEAAAADDEIANSGLYLAYFVTAWNRLYGLYASPSEAFRAPFDQKVERLFDGDHTGADIQRELPAASKDLFTAEFLDRIRRPGGVLKDRLRALDTTCDWRPGVPVQIFHSKGDKDVGFGNAEHCGDQLTRNHADHRLTDLGDHDHNSSVKQALPRIADFFDQHGDEHGGKHGTPGPVAASAP</sequence>
<dbReference type="PANTHER" id="PTHR34853">
    <property type="match status" value="1"/>
</dbReference>
<name>H6UP34_STRCW</name>
<gene>
    <name evidence="3" type="ORF">sccontig008-54</name>
</gene>
<dbReference type="InterPro" id="IPR005152">
    <property type="entry name" value="Lipase_secreted"/>
</dbReference>
<feature type="region of interest" description="Disordered" evidence="1">
    <location>
        <begin position="407"/>
        <end position="428"/>
    </location>
</feature>
<dbReference type="EMBL" id="JN671974">
    <property type="protein sequence ID" value="AEZ64562.1"/>
    <property type="molecule type" value="Genomic_DNA"/>
</dbReference>
<organism evidence="3">
    <name type="scientific">Streptomyces chromofuscus</name>
    <dbReference type="NCBI Taxonomy" id="42881"/>
    <lineage>
        <taxon>Bacteria</taxon>
        <taxon>Bacillati</taxon>
        <taxon>Actinomycetota</taxon>
        <taxon>Actinomycetes</taxon>
        <taxon>Kitasatosporales</taxon>
        <taxon>Streptomycetaceae</taxon>
        <taxon>Streptomyces</taxon>
    </lineage>
</organism>
<evidence type="ECO:0000313" key="3">
    <source>
        <dbReference type="EMBL" id="AEZ64562.1"/>
    </source>
</evidence>
<keyword evidence="2" id="KW-0732">Signal</keyword>
<evidence type="ECO:0008006" key="4">
    <source>
        <dbReference type="Google" id="ProtNLM"/>
    </source>
</evidence>
<dbReference type="PANTHER" id="PTHR34853:SF1">
    <property type="entry name" value="LIPASE 5"/>
    <property type="match status" value="1"/>
</dbReference>
<dbReference type="Gene3D" id="3.40.50.1820">
    <property type="entry name" value="alpha/beta hydrolase"/>
    <property type="match status" value="1"/>
</dbReference>
<proteinExistence type="predicted"/>
<dbReference type="SUPFAM" id="SSF53474">
    <property type="entry name" value="alpha/beta-Hydrolases"/>
    <property type="match status" value="1"/>
</dbReference>
<dbReference type="GO" id="GO:0004806">
    <property type="term" value="F:triacylglycerol lipase activity"/>
    <property type="evidence" value="ECO:0007669"/>
    <property type="project" value="InterPro"/>
</dbReference>
<dbReference type="AlphaFoldDB" id="H6UP34"/>